<dbReference type="EMBL" id="BAABGT010000024">
    <property type="protein sequence ID" value="GAA4541382.1"/>
    <property type="molecule type" value="Genomic_DNA"/>
</dbReference>
<feature type="coiled-coil region" evidence="1">
    <location>
        <begin position="45"/>
        <end position="72"/>
    </location>
</feature>
<evidence type="ECO:0000313" key="3">
    <source>
        <dbReference type="Proteomes" id="UP001501598"/>
    </source>
</evidence>
<evidence type="ECO:0008006" key="4">
    <source>
        <dbReference type="Google" id="ProtNLM"/>
    </source>
</evidence>
<proteinExistence type="predicted"/>
<reference evidence="3" key="1">
    <citation type="journal article" date="2019" name="Int. J. Syst. Evol. Microbiol.">
        <title>The Global Catalogue of Microorganisms (GCM) 10K type strain sequencing project: providing services to taxonomists for standard genome sequencing and annotation.</title>
        <authorList>
            <consortium name="The Broad Institute Genomics Platform"/>
            <consortium name="The Broad Institute Genome Sequencing Center for Infectious Disease"/>
            <person name="Wu L."/>
            <person name="Ma J."/>
        </authorList>
    </citation>
    <scope>NUCLEOTIDE SEQUENCE [LARGE SCALE GENOMIC DNA]</scope>
    <source>
        <strain evidence="3">JCM 17906</strain>
    </source>
</reference>
<organism evidence="2 3">
    <name type="scientific">Pseudonocardia xishanensis</name>
    <dbReference type="NCBI Taxonomy" id="630995"/>
    <lineage>
        <taxon>Bacteria</taxon>
        <taxon>Bacillati</taxon>
        <taxon>Actinomycetota</taxon>
        <taxon>Actinomycetes</taxon>
        <taxon>Pseudonocardiales</taxon>
        <taxon>Pseudonocardiaceae</taxon>
        <taxon>Pseudonocardia</taxon>
    </lineage>
</organism>
<sequence length="136" mass="14315">MVETTPGFLSASGAFAIVNRSCETGPGSPLPPTFRRMETDGRAWLADYRRRLDDLRGRAERVQAEISALSATATSPDGAVRATVGHTGALRDLAFGAAADLLPRERLAALVVATTADAAAEVARRAEQALGPLLDR</sequence>
<protein>
    <recommendedName>
        <fullName evidence="4">YbaB/EbfC DNA-binding family protein</fullName>
    </recommendedName>
</protein>
<keyword evidence="1" id="KW-0175">Coiled coil</keyword>
<comment type="caution">
    <text evidence="2">The sequence shown here is derived from an EMBL/GenBank/DDBJ whole genome shotgun (WGS) entry which is preliminary data.</text>
</comment>
<keyword evidence="3" id="KW-1185">Reference proteome</keyword>
<evidence type="ECO:0000313" key="2">
    <source>
        <dbReference type="EMBL" id="GAA4541382.1"/>
    </source>
</evidence>
<dbReference type="Pfam" id="PF02575">
    <property type="entry name" value="YbaB_DNA_bd"/>
    <property type="match status" value="1"/>
</dbReference>
<gene>
    <name evidence="2" type="ORF">GCM10023175_15170</name>
</gene>
<dbReference type="InterPro" id="IPR036894">
    <property type="entry name" value="YbaB-like_sf"/>
</dbReference>
<dbReference type="Gene3D" id="3.30.1310.10">
    <property type="entry name" value="Nucleoid-associated protein YbaB-like domain"/>
    <property type="match status" value="1"/>
</dbReference>
<dbReference type="Proteomes" id="UP001501598">
    <property type="component" value="Unassembled WGS sequence"/>
</dbReference>
<accession>A0ABP8RKG4</accession>
<dbReference type="InterPro" id="IPR004401">
    <property type="entry name" value="YbaB/EbfC"/>
</dbReference>
<name>A0ABP8RKG4_9PSEU</name>
<dbReference type="SUPFAM" id="SSF82607">
    <property type="entry name" value="YbaB-like"/>
    <property type="match status" value="1"/>
</dbReference>
<evidence type="ECO:0000256" key="1">
    <source>
        <dbReference type="SAM" id="Coils"/>
    </source>
</evidence>